<dbReference type="InterPro" id="IPR014985">
    <property type="entry name" value="WbqC"/>
</dbReference>
<reference evidence="2" key="1">
    <citation type="submission" date="2016-10" db="EMBL/GenBank/DDBJ databases">
        <authorList>
            <person name="Varghese N."/>
            <person name="Submissions S."/>
        </authorList>
    </citation>
    <scope>NUCLEOTIDE SEQUENCE [LARGE SCALE GENOMIC DNA]</scope>
    <source>
        <strain evidence="2">DSM 15363</strain>
    </source>
</reference>
<dbReference type="EMBL" id="FNCZ01000005">
    <property type="protein sequence ID" value="SDH86703.1"/>
    <property type="molecule type" value="Genomic_DNA"/>
</dbReference>
<dbReference type="AlphaFoldDB" id="A0A1G8FX36"/>
<organism evidence="1 2">
    <name type="scientific">Winogradskyella thalassocola</name>
    <dbReference type="NCBI Taxonomy" id="262004"/>
    <lineage>
        <taxon>Bacteria</taxon>
        <taxon>Pseudomonadati</taxon>
        <taxon>Bacteroidota</taxon>
        <taxon>Flavobacteriia</taxon>
        <taxon>Flavobacteriales</taxon>
        <taxon>Flavobacteriaceae</taxon>
        <taxon>Winogradskyella</taxon>
    </lineage>
</organism>
<name>A0A1G8FX36_9FLAO</name>
<evidence type="ECO:0000313" key="2">
    <source>
        <dbReference type="Proteomes" id="UP000199492"/>
    </source>
</evidence>
<protein>
    <submittedName>
        <fullName evidence="1">WbqC-like protein family protein</fullName>
    </submittedName>
</protein>
<evidence type="ECO:0000313" key="1">
    <source>
        <dbReference type="EMBL" id="SDH86703.1"/>
    </source>
</evidence>
<proteinExistence type="predicted"/>
<dbReference type="Proteomes" id="UP000199492">
    <property type="component" value="Unassembled WGS sequence"/>
</dbReference>
<gene>
    <name evidence="1" type="ORF">SAMN04489796_10523</name>
</gene>
<dbReference type="RefSeq" id="WP_218845030.1">
    <property type="nucleotide sequence ID" value="NZ_FNCZ01000005.1"/>
</dbReference>
<dbReference type="STRING" id="262004.SAMN04489796_10523"/>
<sequence>MQPYFLPYLGYFALLKHTDLFILFDTPQYIRHGWIERNRILSLKGEPIYIKVPLVKHKRDAVINHILINNSLQWKQKIYAQLQHYKKKAPYYNNTILLLDRIFEDEYYDITSLNAKALTIISEYLEISTPIKIWSKMDVEIEAANHPDEWALNICKAIDAKTYYNPIGGKDFFNKEKYTNDNVVLKFLEIEPISYKQFSNEFEPFLSIIDVLMFVDKKSIMEMLTQIKLID</sequence>
<accession>A0A1G8FX36</accession>
<keyword evidence="2" id="KW-1185">Reference proteome</keyword>
<dbReference type="Pfam" id="PF08889">
    <property type="entry name" value="WbqC"/>
    <property type="match status" value="1"/>
</dbReference>